<evidence type="ECO:0000313" key="8">
    <source>
        <dbReference type="EMBL" id="SSC13250.1"/>
    </source>
</evidence>
<dbReference type="PANTHER" id="PTHR11904">
    <property type="entry name" value="METHYLTHIOADENOSINE/PURINE NUCLEOSIDE PHOSPHORYLASE"/>
    <property type="match status" value="1"/>
</dbReference>
<gene>
    <name evidence="8" type="primary">punA</name>
    <name evidence="8" type="ORF">MESINF_1806</name>
</gene>
<feature type="domain" description="Nucleoside phosphorylase" evidence="7">
    <location>
        <begin position="20"/>
        <end position="266"/>
    </location>
</feature>
<dbReference type="RefSeq" id="WP_169699420.1">
    <property type="nucleotide sequence ID" value="NZ_LS974202.1"/>
</dbReference>
<evidence type="ECO:0000259" key="7">
    <source>
        <dbReference type="Pfam" id="PF01048"/>
    </source>
</evidence>
<evidence type="ECO:0000256" key="6">
    <source>
        <dbReference type="PIRSR" id="PIRSR000477-2"/>
    </source>
</evidence>
<evidence type="ECO:0000256" key="2">
    <source>
        <dbReference type="ARBA" id="ARBA00006751"/>
    </source>
</evidence>
<evidence type="ECO:0000313" key="9">
    <source>
        <dbReference type="Proteomes" id="UP000250796"/>
    </source>
</evidence>
<evidence type="ECO:0000256" key="1">
    <source>
        <dbReference type="ARBA" id="ARBA00005058"/>
    </source>
</evidence>
<dbReference type="InterPro" id="IPR011268">
    <property type="entry name" value="Purine_phosphorylase"/>
</dbReference>
<dbReference type="SUPFAM" id="SSF53167">
    <property type="entry name" value="Purine and uridine phosphorylases"/>
    <property type="match status" value="1"/>
</dbReference>
<keyword evidence="4 5" id="KW-0808">Transferase</keyword>
<dbReference type="UniPathway" id="UPA00606"/>
<dbReference type="GO" id="GO:0004731">
    <property type="term" value="F:purine-nucleoside phosphorylase activity"/>
    <property type="evidence" value="ECO:0007669"/>
    <property type="project" value="UniProtKB-EC"/>
</dbReference>
<dbReference type="InterPro" id="IPR011270">
    <property type="entry name" value="Pur_Nuc_Pase_Ino/Guo-sp"/>
</dbReference>
<dbReference type="Pfam" id="PF01048">
    <property type="entry name" value="PNP_UDP_1"/>
    <property type="match status" value="1"/>
</dbReference>
<dbReference type="Gene3D" id="3.40.50.1580">
    <property type="entry name" value="Nucleoside phosphorylase domain"/>
    <property type="match status" value="1"/>
</dbReference>
<dbReference type="GO" id="GO:0009116">
    <property type="term" value="P:nucleoside metabolic process"/>
    <property type="evidence" value="ECO:0007669"/>
    <property type="project" value="InterPro"/>
</dbReference>
<dbReference type="EC" id="2.4.2.1" evidence="5"/>
<dbReference type="NCBIfam" id="TIGR01700">
    <property type="entry name" value="PNPH"/>
    <property type="match status" value="1"/>
</dbReference>
<dbReference type="GO" id="GO:0005737">
    <property type="term" value="C:cytoplasm"/>
    <property type="evidence" value="ECO:0007669"/>
    <property type="project" value="TreeGrafter"/>
</dbReference>
<dbReference type="CDD" id="cd09009">
    <property type="entry name" value="PNP-EcPNPII_like"/>
    <property type="match status" value="1"/>
</dbReference>
<evidence type="ECO:0000256" key="4">
    <source>
        <dbReference type="ARBA" id="ARBA00022679"/>
    </source>
</evidence>
<dbReference type="NCBIfam" id="NF006054">
    <property type="entry name" value="PRK08202.1"/>
    <property type="match status" value="1"/>
</dbReference>
<comment type="pathway">
    <text evidence="1 5">Purine metabolism; purine nucleoside salvage.</text>
</comment>
<feature type="binding site" evidence="6">
    <location>
        <position position="232"/>
    </location>
    <ligand>
        <name>a purine D-ribonucleoside</name>
        <dbReference type="ChEBI" id="CHEBI:142355"/>
    </ligand>
</feature>
<accession>A0A7Z7PNQ4</accession>
<evidence type="ECO:0000256" key="3">
    <source>
        <dbReference type="ARBA" id="ARBA00022676"/>
    </source>
</evidence>
<comment type="similarity">
    <text evidence="2 5">Belongs to the PNP/MTAP phosphorylase family.</text>
</comment>
<organism evidence="8 9">
    <name type="scientific">Mesotoga infera</name>
    <dbReference type="NCBI Taxonomy" id="1236046"/>
    <lineage>
        <taxon>Bacteria</taxon>
        <taxon>Thermotogati</taxon>
        <taxon>Thermotogota</taxon>
        <taxon>Thermotogae</taxon>
        <taxon>Kosmotogales</taxon>
        <taxon>Kosmotogaceae</taxon>
        <taxon>Mesotoga</taxon>
    </lineage>
</organism>
<dbReference type="InterPro" id="IPR000845">
    <property type="entry name" value="Nucleoside_phosphorylase_d"/>
</dbReference>
<proteinExistence type="inferred from homology"/>
<dbReference type="EMBL" id="LS974202">
    <property type="protein sequence ID" value="SSC13250.1"/>
    <property type="molecule type" value="Genomic_DNA"/>
</dbReference>
<dbReference type="KEGG" id="minf:MESINF_1806"/>
<feature type="binding site" evidence="6">
    <location>
        <position position="110"/>
    </location>
    <ligand>
        <name>phosphate</name>
        <dbReference type="ChEBI" id="CHEBI:43474"/>
    </ligand>
</feature>
<feature type="binding site" evidence="6">
    <location>
        <position position="190"/>
    </location>
    <ligand>
        <name>a purine D-ribonucleoside</name>
        <dbReference type="ChEBI" id="CHEBI:142355"/>
    </ligand>
</feature>
<keyword evidence="3 5" id="KW-0328">Glycosyltransferase</keyword>
<dbReference type="NCBIfam" id="TIGR01697">
    <property type="entry name" value="PNPH-PUNA-XAPA"/>
    <property type="match status" value="1"/>
</dbReference>
<feature type="binding site" evidence="6">
    <location>
        <position position="27"/>
    </location>
    <ligand>
        <name>phosphate</name>
        <dbReference type="ChEBI" id="CHEBI:43474"/>
    </ligand>
</feature>
<dbReference type="Proteomes" id="UP000250796">
    <property type="component" value="Chromosome MESINF"/>
</dbReference>
<protein>
    <recommendedName>
        <fullName evidence="5">Purine nucleoside phosphorylase</fullName>
        <ecNumber evidence="5">2.4.2.1</ecNumber>
    </recommendedName>
    <alternativeName>
        <fullName evidence="5">Inosine-guanosine phosphorylase</fullName>
    </alternativeName>
</protein>
<dbReference type="PANTHER" id="PTHR11904:SF9">
    <property type="entry name" value="PURINE NUCLEOSIDE PHOSPHORYLASE-RELATED"/>
    <property type="match status" value="1"/>
</dbReference>
<feature type="binding site" evidence="6">
    <location>
        <begin position="78"/>
        <end position="80"/>
    </location>
    <ligand>
        <name>phosphate</name>
        <dbReference type="ChEBI" id="CHEBI:43474"/>
    </ligand>
</feature>
<sequence length="275" mass="30801">MLNYFQIASSMIRDIGMKPKIALILGSGLGYLTCEFQNSTAVYYSQIPGFPASTVQGHSGRFIFGNFHGIPSVAMEGRFHFYEGHEIRDVVSPIYLFKEMGIERLLITNASGGINKTYSPGEIVAIRDIINLGFRNPLRGPNEEKFGVRFPDMSSVVDLEWLARLRERLCRDGHELKEGTYIWTLGPSYESPSEIKSFEFLGADMVGMSTVPELIAANHCRMKTLALSCVTNMASGILKEKLSHDDVVRTANRIRHRFSDIVGKALEVLKEIDDE</sequence>
<reference evidence="8 9" key="1">
    <citation type="submission" date="2017-01" db="EMBL/GenBank/DDBJ databases">
        <authorList>
            <person name="Erauso G."/>
        </authorList>
    </citation>
    <scope>NUCLEOTIDE SEQUENCE [LARGE SCALE GENOMIC DNA]</scope>
    <source>
        <strain evidence="8">MESINF1</strain>
    </source>
</reference>
<feature type="binding site" evidence="6">
    <location>
        <position position="58"/>
    </location>
    <ligand>
        <name>phosphate</name>
        <dbReference type="ChEBI" id="CHEBI:43474"/>
    </ligand>
</feature>
<dbReference type="InterPro" id="IPR035994">
    <property type="entry name" value="Nucleoside_phosphorylase_sf"/>
</dbReference>
<dbReference type="AlphaFoldDB" id="A0A7Z7PNQ4"/>
<feature type="binding site" evidence="6">
    <location>
        <position position="209"/>
    </location>
    <ligand>
        <name>phosphate</name>
        <dbReference type="ChEBI" id="CHEBI:43474"/>
    </ligand>
</feature>
<comment type="function">
    <text evidence="5">The purine nucleoside phosphorylases catalyze the phosphorolytic breakdown of the N-glycosidic bond in the beta-(deoxy)ribonucleoside molecules, with the formation of the corresponding free purine bases and pentose-1-phosphate.</text>
</comment>
<name>A0A7Z7PNQ4_9BACT</name>
<evidence type="ECO:0000256" key="5">
    <source>
        <dbReference type="PIRNR" id="PIRNR000477"/>
    </source>
</evidence>
<keyword evidence="9" id="KW-1185">Reference proteome</keyword>
<dbReference type="PIRSF" id="PIRSF000477">
    <property type="entry name" value="PurNPase"/>
    <property type="match status" value="1"/>
</dbReference>